<dbReference type="EMBL" id="LR797120">
    <property type="protein sequence ID" value="CAB4188118.1"/>
    <property type="molecule type" value="Genomic_DNA"/>
</dbReference>
<accession>A0A6J5R3H7</accession>
<dbReference type="InterPro" id="IPR036619">
    <property type="entry name" value="NinB_sf"/>
</dbReference>
<reference evidence="1" key="1">
    <citation type="submission" date="2020-05" db="EMBL/GenBank/DDBJ databases">
        <authorList>
            <person name="Chiriac C."/>
            <person name="Salcher M."/>
            <person name="Ghai R."/>
            <person name="Kavagutti S V."/>
        </authorList>
    </citation>
    <scope>NUCLEOTIDE SEQUENCE</scope>
</reference>
<dbReference type="Gene3D" id="1.10.3790.10">
    <property type="entry name" value="NinB"/>
    <property type="match status" value="1"/>
</dbReference>
<protein>
    <submittedName>
        <fullName evidence="1">Recombinase NinB</fullName>
    </submittedName>
</protein>
<dbReference type="InterPro" id="IPR008711">
    <property type="entry name" value="Recombinase_NinB"/>
</dbReference>
<evidence type="ECO:0000313" key="1">
    <source>
        <dbReference type="EMBL" id="CAB4188118.1"/>
    </source>
</evidence>
<dbReference type="Pfam" id="PF05772">
    <property type="entry name" value="NinB"/>
    <property type="match status" value="1"/>
</dbReference>
<proteinExistence type="predicted"/>
<gene>
    <name evidence="1" type="ORF">UFOVP1165_11</name>
</gene>
<organism evidence="1">
    <name type="scientific">uncultured Caudovirales phage</name>
    <dbReference type="NCBI Taxonomy" id="2100421"/>
    <lineage>
        <taxon>Viruses</taxon>
        <taxon>Duplodnaviria</taxon>
        <taxon>Heunggongvirae</taxon>
        <taxon>Uroviricota</taxon>
        <taxon>Caudoviricetes</taxon>
        <taxon>Peduoviridae</taxon>
        <taxon>Maltschvirus</taxon>
        <taxon>Maltschvirus maltsch</taxon>
    </lineage>
</organism>
<dbReference type="SUPFAM" id="SSF103370">
    <property type="entry name" value="NinB"/>
    <property type="match status" value="1"/>
</dbReference>
<sequence length="151" mass="17274">MNFRLSGRHDWQRIRDYVASLSWQRPKLDSNSQAILGSSGAPVMAGIQYRVTIEEVKSKRTLEQNARLWALYTEISKISPDYMGGEWHSPEVWHRYCQTRFLGMESGPFGTGVPKSTAKLKVAEFGDYMSQIEAWAQDQFPGWSFDYEAAA</sequence>
<name>A0A6J5R3H7_9CAUD</name>